<proteinExistence type="predicted"/>
<reference evidence="4 5" key="1">
    <citation type="submission" date="2020-07" db="EMBL/GenBank/DDBJ databases">
        <title>Definition of the novel symbiovar canariense within Mesorhizobium novociceri, a new species of genus Mesorhizobium nodulating Cicer canariense in the Caldera de Taburiente National Park (La Palma, Canary Islands).</title>
        <authorList>
            <person name="Leon-Barrios M."/>
            <person name="Perez-Yepez J."/>
            <person name="Flores-Felix J.D."/>
            <person name="Ramirez-Baena M.H."/>
            <person name="Pulido-Suarez L."/>
            <person name="Igual J.M."/>
            <person name="Velazquez E."/>
            <person name="Peix A."/>
        </authorList>
    </citation>
    <scope>NUCLEOTIDE SEQUENCE [LARGE SCALE GENOMIC DNA]</scope>
    <source>
        <strain evidence="4 5">CCANP35</strain>
    </source>
</reference>
<accession>A0A838BF06</accession>
<dbReference type="GO" id="GO:0017168">
    <property type="term" value="F:5-oxoprolinase (ATP-hydrolyzing) activity"/>
    <property type="evidence" value="ECO:0007669"/>
    <property type="project" value="TreeGrafter"/>
</dbReference>
<dbReference type="GO" id="GO:0006749">
    <property type="term" value="P:glutathione metabolic process"/>
    <property type="evidence" value="ECO:0007669"/>
    <property type="project" value="TreeGrafter"/>
</dbReference>
<evidence type="ECO:0000313" key="5">
    <source>
        <dbReference type="Proteomes" id="UP000558284"/>
    </source>
</evidence>
<dbReference type="RefSeq" id="WP_181061629.1">
    <property type="nucleotide sequence ID" value="NZ_JACDTY010000026.1"/>
</dbReference>
<gene>
    <name evidence="4" type="ORF">H0241_31330</name>
</gene>
<evidence type="ECO:0000313" key="4">
    <source>
        <dbReference type="EMBL" id="MBA1144699.1"/>
    </source>
</evidence>
<evidence type="ECO:0000259" key="2">
    <source>
        <dbReference type="Pfam" id="PF05378"/>
    </source>
</evidence>
<keyword evidence="5" id="KW-1185">Reference proteome</keyword>
<dbReference type="PANTHER" id="PTHR11365:SF23">
    <property type="entry name" value="HYPOTHETICAL 5-OXOPROLINASE (EUROFUNG)-RELATED"/>
    <property type="match status" value="1"/>
</dbReference>
<dbReference type="InterPro" id="IPR002821">
    <property type="entry name" value="Hydantoinase_A"/>
</dbReference>
<dbReference type="Proteomes" id="UP000558284">
    <property type="component" value="Unassembled WGS sequence"/>
</dbReference>
<dbReference type="InterPro" id="IPR045079">
    <property type="entry name" value="Oxoprolinase-like"/>
</dbReference>
<comment type="caution">
    <text evidence="4">The sequence shown here is derived from an EMBL/GenBank/DDBJ whole genome shotgun (WGS) entry which is preliminary data.</text>
</comment>
<sequence length="705" mass="75143">MTKKLSCRLAADIGGTFTDIALECGDRRFTAKVLTTPKAPEIGVITGILEALKRAGLTAADVDIFIHGTTLATNALIERKGAKTALITTQGFRDVIEIGRESRFDQYDINLVKPEPLVARALRLTVPERLAVDGSVVIPINLDQIDAHVRTMRAAGVTSVAVGLLHSYANPQHEQLVGERLNQLMPEAYVSLSSKVCPEIREYERLMTTCANAYVQPLMASYLRRLRDELDRIGLSAPLLLMTSGGGLTTLSNACELPIRLVESGPAGGAILAAHVGAKCGVDDLLSFDMGGTTAKICIIDNSEPLKSRSFEVARSKRFMKGSGMPIRIPVIEMVEIGAGGGSIAHVDSLGRIQVGPESATSEPGPACYGRGGETPTVTDADLVLGKIDPLRFAGGSIQLDAGSSRRAIAAHVSDRLGTELETGAFGICEVVEENMANASRVHAIERGKDVRARTMVAFGGAAPLHAARLAEKLGIGRVIVPRSAGVGSAVGFLRAPLGYEVVRSAFARITSLDIEAINRQFDEMITEASAVIREADPDAQLQSRRSVFLRYTGQGHEIEVQLEDRPLHGDDREALADAFTSAYIALYRRKIDNAAIEALSWAVTVAATGMATAQDIAFIRPDMADAAEPVSRSRLFDGQLGIFADSPVYWRDAIGTDQLISGPAIIAEDETSTVVTSTFCASIDANGYIILNAKSDGTGHGHAF</sequence>
<dbReference type="InterPro" id="IPR008040">
    <property type="entry name" value="Hydant_A_N"/>
</dbReference>
<name>A0A838BF06_9HYPH</name>
<dbReference type="Pfam" id="PF01968">
    <property type="entry name" value="Hydantoinase_A"/>
    <property type="match status" value="1"/>
</dbReference>
<dbReference type="EMBL" id="JACDTY010000026">
    <property type="protein sequence ID" value="MBA1144699.1"/>
    <property type="molecule type" value="Genomic_DNA"/>
</dbReference>
<evidence type="ECO:0000259" key="3">
    <source>
        <dbReference type="Pfam" id="PF19278"/>
    </source>
</evidence>
<evidence type="ECO:0000259" key="1">
    <source>
        <dbReference type="Pfam" id="PF01968"/>
    </source>
</evidence>
<dbReference type="AlphaFoldDB" id="A0A838BF06"/>
<protein>
    <submittedName>
        <fullName evidence="4">Hydantoinase/oxoprolinase family protein</fullName>
    </submittedName>
</protein>
<dbReference type="Pfam" id="PF05378">
    <property type="entry name" value="Hydant_A_N"/>
    <property type="match status" value="1"/>
</dbReference>
<organism evidence="4 5">
    <name type="scientific">Mesorhizobium neociceri</name>
    <dbReference type="NCBI Taxonomy" id="1307853"/>
    <lineage>
        <taxon>Bacteria</taxon>
        <taxon>Pseudomonadati</taxon>
        <taxon>Pseudomonadota</taxon>
        <taxon>Alphaproteobacteria</taxon>
        <taxon>Hyphomicrobiales</taxon>
        <taxon>Phyllobacteriaceae</taxon>
        <taxon>Mesorhizobium</taxon>
    </lineage>
</organism>
<feature type="domain" description="Hydantoinase/oxoprolinase N-terminal" evidence="2">
    <location>
        <begin position="8"/>
        <end position="183"/>
    </location>
</feature>
<dbReference type="InterPro" id="IPR049517">
    <property type="entry name" value="ACX-like_C"/>
</dbReference>
<dbReference type="GO" id="GO:0005829">
    <property type="term" value="C:cytosol"/>
    <property type="evidence" value="ECO:0007669"/>
    <property type="project" value="TreeGrafter"/>
</dbReference>
<feature type="domain" description="Hydantoinase A/oxoprolinase" evidence="1">
    <location>
        <begin position="205"/>
        <end position="498"/>
    </location>
</feature>
<feature type="domain" description="Acetophenone carboxylase-like C-terminal" evidence="3">
    <location>
        <begin position="518"/>
        <end position="688"/>
    </location>
</feature>
<dbReference type="PANTHER" id="PTHR11365">
    <property type="entry name" value="5-OXOPROLINASE RELATED"/>
    <property type="match status" value="1"/>
</dbReference>
<dbReference type="Pfam" id="PF19278">
    <property type="entry name" value="Hydant_A_C"/>
    <property type="match status" value="1"/>
</dbReference>